<keyword evidence="8" id="KW-0282">Flagellum</keyword>
<dbReference type="Pfam" id="PF02465">
    <property type="entry name" value="FliD_N"/>
    <property type="match status" value="1"/>
</dbReference>
<dbReference type="STRING" id="797277.SAMN05216198_2260"/>
<dbReference type="GO" id="GO:0009421">
    <property type="term" value="C:bacterial-type flagellum filament cap"/>
    <property type="evidence" value="ECO:0007669"/>
    <property type="project" value="InterPro"/>
</dbReference>
<evidence type="ECO:0000256" key="3">
    <source>
        <dbReference type="ARBA" id="ARBA00023054"/>
    </source>
</evidence>
<dbReference type="InterPro" id="IPR003481">
    <property type="entry name" value="FliD_N"/>
</dbReference>
<evidence type="ECO:0000256" key="2">
    <source>
        <dbReference type="ARBA" id="ARBA00011255"/>
    </source>
</evidence>
<dbReference type="GO" id="GO:0005576">
    <property type="term" value="C:extracellular region"/>
    <property type="evidence" value="ECO:0007669"/>
    <property type="project" value="UniProtKB-SubCell"/>
</dbReference>
<evidence type="ECO:0000256" key="4">
    <source>
        <dbReference type="ARBA" id="ARBA00023143"/>
    </source>
</evidence>
<comment type="similarity">
    <text evidence="1 5">Belongs to the FliD family.</text>
</comment>
<dbReference type="InterPro" id="IPR010810">
    <property type="entry name" value="Flagellin_hook_IN_motif"/>
</dbReference>
<comment type="subunit">
    <text evidence="2 5">Homopentamer.</text>
</comment>
<dbReference type="InterPro" id="IPR010809">
    <property type="entry name" value="FliD_C"/>
</dbReference>
<dbReference type="Pfam" id="PF07195">
    <property type="entry name" value="FliD_C"/>
    <property type="match status" value="1"/>
</dbReference>
<comment type="subcellular location">
    <subcellularLocation>
        <location evidence="5">Secreted</location>
    </subcellularLocation>
    <subcellularLocation>
        <location evidence="5">Bacterial flagellum</location>
    </subcellularLocation>
</comment>
<organism evidence="8 9">
    <name type="scientific">Halopseudomonas litoralis</name>
    <dbReference type="NCBI Taxonomy" id="797277"/>
    <lineage>
        <taxon>Bacteria</taxon>
        <taxon>Pseudomonadati</taxon>
        <taxon>Pseudomonadota</taxon>
        <taxon>Gammaproteobacteria</taxon>
        <taxon>Pseudomonadales</taxon>
        <taxon>Pseudomonadaceae</taxon>
        <taxon>Halopseudomonas</taxon>
    </lineage>
</organism>
<sequence length="481" mass="50052">MAITGIGSGMDVNGMVKALVNAEAAPKTAQLDRLEKTTTSKVSALGQFRSALSTFQTALEKLNDPALFEKRSATSSAADIVSITADSKAVAGNYNVQVFNLAQSSKVALAGFDSASDAIGSGTLTINAGEESLSIDVSDASLTDIRDAINAAGKDSGLSATIVNDPNGEGGARLVLSSSEAGTGNDISVAVSNATGELDTLAFAPPSGTEADFEPITPDDPRAARVISYSRDANLAIDGINLSSASNTVEDAIEGVTLTLNKAQSEEAQDNAETINLGVTEDKAGVRKSINDFVDAYNKMLGSVNTLTSVTEVGGDDTEPLAAALVGDASVRSFMSAMRSELGSPASGQGIRILADLGVSTQRDGTLALDNTKMNKALDNNFEQVNAFFTGEQGLMARLENKVKPYTESGGVLDNRTKALQNTISSVDDQREALTMRLTKLESRLFAQFNAMDSLVSQMSSTSSFLTAQLDSLPGVVKQDK</sequence>
<dbReference type="AlphaFoldDB" id="A0A1H1TB84"/>
<keyword evidence="5" id="KW-0964">Secreted</keyword>
<dbReference type="Proteomes" id="UP000243426">
    <property type="component" value="Chromosome I"/>
</dbReference>
<protein>
    <recommendedName>
        <fullName evidence="5">Flagellar hook-associated protein 2</fullName>
        <shortName evidence="5">HAP2</shortName>
    </recommendedName>
    <alternativeName>
        <fullName evidence="5">Flagellar cap protein</fullName>
    </alternativeName>
</protein>
<feature type="domain" description="Flagellar hook-associated protein 2 C-terminal" evidence="7">
    <location>
        <begin position="231"/>
        <end position="460"/>
    </location>
</feature>
<reference evidence="9" key="1">
    <citation type="submission" date="2016-10" db="EMBL/GenBank/DDBJ databases">
        <authorList>
            <person name="Varghese N."/>
            <person name="Submissions S."/>
        </authorList>
    </citation>
    <scope>NUCLEOTIDE SEQUENCE [LARGE SCALE GENOMIC DNA]</scope>
    <source>
        <strain evidence="9">2SM5</strain>
    </source>
</reference>
<evidence type="ECO:0000256" key="5">
    <source>
        <dbReference type="RuleBase" id="RU362066"/>
    </source>
</evidence>
<evidence type="ECO:0000313" key="9">
    <source>
        <dbReference type="Proteomes" id="UP000243426"/>
    </source>
</evidence>
<keyword evidence="8" id="KW-0966">Cell projection</keyword>
<evidence type="ECO:0000256" key="1">
    <source>
        <dbReference type="ARBA" id="ARBA00009764"/>
    </source>
</evidence>
<keyword evidence="9" id="KW-1185">Reference proteome</keyword>
<comment type="function">
    <text evidence="5">Required for morphogenesis and for the elongation of the flagellar filament by facilitating polymerization of the flagellin monomers at the tip of growing filament. Forms a capping structure, which prevents flagellin subunits (transported through the central channel of the flagellum) from leaking out without polymerization at the distal end.</text>
</comment>
<name>A0A1H1TB84_9GAMM</name>
<accession>A0A1H1TB84</accession>
<dbReference type="PANTHER" id="PTHR30288">
    <property type="entry name" value="FLAGELLAR CAP/ASSEMBLY PROTEIN FLID"/>
    <property type="match status" value="1"/>
</dbReference>
<dbReference type="PANTHER" id="PTHR30288:SF0">
    <property type="entry name" value="FLAGELLAR HOOK-ASSOCIATED PROTEIN 2"/>
    <property type="match status" value="1"/>
</dbReference>
<dbReference type="OrthoDB" id="9810816at2"/>
<proteinExistence type="inferred from homology"/>
<dbReference type="Pfam" id="PF07196">
    <property type="entry name" value="Flagellin_IN"/>
    <property type="match status" value="1"/>
</dbReference>
<evidence type="ECO:0000313" key="8">
    <source>
        <dbReference type="EMBL" id="SDS57575.1"/>
    </source>
</evidence>
<dbReference type="GO" id="GO:0007155">
    <property type="term" value="P:cell adhesion"/>
    <property type="evidence" value="ECO:0007669"/>
    <property type="project" value="InterPro"/>
</dbReference>
<keyword evidence="4 5" id="KW-0975">Bacterial flagellum</keyword>
<dbReference type="GO" id="GO:0009424">
    <property type="term" value="C:bacterial-type flagellum hook"/>
    <property type="evidence" value="ECO:0007669"/>
    <property type="project" value="UniProtKB-UniRule"/>
</dbReference>
<evidence type="ECO:0000259" key="7">
    <source>
        <dbReference type="Pfam" id="PF07195"/>
    </source>
</evidence>
<keyword evidence="8" id="KW-0969">Cilium</keyword>
<keyword evidence="3" id="KW-0175">Coiled coil</keyword>
<feature type="domain" description="Flagellar hook-associated protein 2 N-terminal" evidence="6">
    <location>
        <begin position="8"/>
        <end position="104"/>
    </location>
</feature>
<dbReference type="GO" id="GO:0071973">
    <property type="term" value="P:bacterial-type flagellum-dependent cell motility"/>
    <property type="evidence" value="ECO:0007669"/>
    <property type="project" value="TreeGrafter"/>
</dbReference>
<dbReference type="RefSeq" id="WP_090273397.1">
    <property type="nucleotide sequence ID" value="NZ_LT629748.1"/>
</dbReference>
<dbReference type="EMBL" id="LT629748">
    <property type="protein sequence ID" value="SDS57575.1"/>
    <property type="molecule type" value="Genomic_DNA"/>
</dbReference>
<gene>
    <name evidence="8" type="ORF">SAMN05216198_2260</name>
</gene>
<dbReference type="InterPro" id="IPR040026">
    <property type="entry name" value="FliD"/>
</dbReference>
<evidence type="ECO:0000259" key="6">
    <source>
        <dbReference type="Pfam" id="PF02465"/>
    </source>
</evidence>